<feature type="transmembrane region" description="Helical" evidence="7">
    <location>
        <begin position="278"/>
        <end position="303"/>
    </location>
</feature>
<feature type="transmembrane region" description="Helical" evidence="7">
    <location>
        <begin position="185"/>
        <end position="202"/>
    </location>
</feature>
<feature type="transmembrane region" description="Helical" evidence="7">
    <location>
        <begin position="524"/>
        <end position="544"/>
    </location>
</feature>
<keyword evidence="5 7" id="KW-0472">Membrane</keyword>
<evidence type="ECO:0000313" key="9">
    <source>
        <dbReference type="EMBL" id="KAG7664336.1"/>
    </source>
</evidence>
<feature type="transmembrane region" description="Helical" evidence="7">
    <location>
        <begin position="243"/>
        <end position="266"/>
    </location>
</feature>
<feature type="transmembrane region" description="Helical" evidence="7">
    <location>
        <begin position="208"/>
        <end position="231"/>
    </location>
</feature>
<evidence type="ECO:0000256" key="5">
    <source>
        <dbReference type="ARBA" id="ARBA00023136"/>
    </source>
</evidence>
<evidence type="ECO:0000256" key="2">
    <source>
        <dbReference type="ARBA" id="ARBA00022448"/>
    </source>
</evidence>
<dbReference type="EMBL" id="JAGSYN010000097">
    <property type="protein sequence ID" value="KAG7664336.1"/>
    <property type="molecule type" value="Genomic_DNA"/>
</dbReference>
<keyword evidence="3 7" id="KW-0812">Transmembrane</keyword>
<feature type="transmembrane region" description="Helical" evidence="7">
    <location>
        <begin position="428"/>
        <end position="446"/>
    </location>
</feature>
<dbReference type="InterPro" id="IPR020846">
    <property type="entry name" value="MFS_dom"/>
</dbReference>
<name>A0A8J5UPX1_9ASCO</name>
<organism evidence="9 10">
    <name type="scientific">[Candida] subhashii</name>
    <dbReference type="NCBI Taxonomy" id="561895"/>
    <lineage>
        <taxon>Eukaryota</taxon>
        <taxon>Fungi</taxon>
        <taxon>Dikarya</taxon>
        <taxon>Ascomycota</taxon>
        <taxon>Saccharomycotina</taxon>
        <taxon>Pichiomycetes</taxon>
        <taxon>Debaryomycetaceae</taxon>
        <taxon>Spathaspora</taxon>
    </lineage>
</organism>
<comment type="subcellular location">
    <subcellularLocation>
        <location evidence="1">Membrane</location>
        <topology evidence="1">Multi-pass membrane protein</topology>
    </subcellularLocation>
</comment>
<feature type="transmembrane region" description="Helical" evidence="7">
    <location>
        <begin position="146"/>
        <end position="173"/>
    </location>
</feature>
<dbReference type="PANTHER" id="PTHR23502:SF31">
    <property type="entry name" value="POLYAMINE TRANSPORTER 1"/>
    <property type="match status" value="1"/>
</dbReference>
<dbReference type="Pfam" id="PF07690">
    <property type="entry name" value="MFS_1"/>
    <property type="match status" value="1"/>
</dbReference>
<evidence type="ECO:0000313" key="10">
    <source>
        <dbReference type="Proteomes" id="UP000694255"/>
    </source>
</evidence>
<keyword evidence="10" id="KW-1185">Reference proteome</keyword>
<evidence type="ECO:0000256" key="4">
    <source>
        <dbReference type="ARBA" id="ARBA00022989"/>
    </source>
</evidence>
<gene>
    <name evidence="9" type="ORF">J8A68_002118</name>
</gene>
<dbReference type="RefSeq" id="XP_049264568.1">
    <property type="nucleotide sequence ID" value="XM_049405835.1"/>
</dbReference>
<accession>A0A8J5UPX1</accession>
<feature type="domain" description="Major facilitator superfamily (MFS) profile" evidence="8">
    <location>
        <begin position="119"/>
        <end position="561"/>
    </location>
</feature>
<dbReference type="OrthoDB" id="9986881at2759"/>
<sequence length="561" mass="61827">MNSEHNSPRDSISDSALDVSSDPNMHHPNQLVLKEHPSEETESPLSHIISRRSSVSRRITGAERIFRRASTLSSPLPRMGEGKDYPPELPERLPYEVSFDGPDDPTHPFNWSWRTKFYISFACCITALAVTMGSAMFAAAQPSLMYLYNIGWTTSALATSLFVFGFASGPIIWGPLSEVYGRKTPLLISNFGFVCFSFAVATGKDIQTILICRFFAGFIGAAPLVIVPAIFADLFNEKVRSKALAIFAMALFGGPMIAPLMGGFTVKNDDLGWRWTGYFIAIVGSLGFILCCFIKETFADVILMDKAEVLRRRTGIWGIYAPHEEVKLSISEIAENQVSRPIKMLFTEPILFLISLYNAFVYGLLYMFLTAIPLIFTGTYGWSAGVGELPYIAMFIGSLIGGVICFAFEFRNQKIVNRTGKPSTPEAALLPIMVGSISFTIGIFWLGWAGGFGPKVHWIVPTLGAVPIGIGLITIFLPCLVYIIDCYFVVSASAVAGNTFLRSSFGAAFPLFSKQMFENMKIKWASTMIGCIAAVLIPVPFLFYRYGPALRRKSQYCAALD</sequence>
<comment type="caution">
    <text evidence="9">The sequence shown here is derived from an EMBL/GenBank/DDBJ whole genome shotgun (WGS) entry which is preliminary data.</text>
</comment>
<dbReference type="GeneID" id="73468919"/>
<evidence type="ECO:0000256" key="1">
    <source>
        <dbReference type="ARBA" id="ARBA00004141"/>
    </source>
</evidence>
<feature type="transmembrane region" description="Helical" evidence="7">
    <location>
        <begin position="487"/>
        <end position="512"/>
    </location>
</feature>
<feature type="transmembrane region" description="Helical" evidence="7">
    <location>
        <begin position="350"/>
        <end position="369"/>
    </location>
</feature>
<dbReference type="GO" id="GO:0022857">
    <property type="term" value="F:transmembrane transporter activity"/>
    <property type="evidence" value="ECO:0007669"/>
    <property type="project" value="InterPro"/>
</dbReference>
<evidence type="ECO:0000256" key="7">
    <source>
        <dbReference type="SAM" id="Phobius"/>
    </source>
</evidence>
<dbReference type="PANTHER" id="PTHR23502">
    <property type="entry name" value="MAJOR FACILITATOR SUPERFAMILY"/>
    <property type="match status" value="1"/>
</dbReference>
<reference evidence="9 10" key="1">
    <citation type="journal article" date="2021" name="DNA Res.">
        <title>Genome analysis of Candida subhashii reveals its hybrid nature and dual mitochondrial genome conformations.</title>
        <authorList>
            <person name="Mixao V."/>
            <person name="Hegedusova E."/>
            <person name="Saus E."/>
            <person name="Pryszcz L.P."/>
            <person name="Cillingova A."/>
            <person name="Nosek J."/>
            <person name="Gabaldon T."/>
        </authorList>
    </citation>
    <scope>NUCLEOTIDE SEQUENCE [LARGE SCALE GENOMIC DNA]</scope>
    <source>
        <strain evidence="9 10">CBS 10753</strain>
    </source>
</reference>
<dbReference type="AlphaFoldDB" id="A0A8J5UPX1"/>
<evidence type="ECO:0000256" key="6">
    <source>
        <dbReference type="SAM" id="MobiDB-lite"/>
    </source>
</evidence>
<keyword evidence="4 7" id="KW-1133">Transmembrane helix</keyword>
<evidence type="ECO:0000259" key="8">
    <source>
        <dbReference type="PROSITE" id="PS50850"/>
    </source>
</evidence>
<dbReference type="GO" id="GO:0005886">
    <property type="term" value="C:plasma membrane"/>
    <property type="evidence" value="ECO:0007669"/>
    <property type="project" value="TreeGrafter"/>
</dbReference>
<protein>
    <recommendedName>
        <fullName evidence="8">Major facilitator superfamily (MFS) profile domain-containing protein</fullName>
    </recommendedName>
</protein>
<dbReference type="Proteomes" id="UP000694255">
    <property type="component" value="Unassembled WGS sequence"/>
</dbReference>
<evidence type="ECO:0000256" key="3">
    <source>
        <dbReference type="ARBA" id="ARBA00022692"/>
    </source>
</evidence>
<keyword evidence="2" id="KW-0813">Transport</keyword>
<proteinExistence type="predicted"/>
<feature type="region of interest" description="Disordered" evidence="6">
    <location>
        <begin position="1"/>
        <end position="52"/>
    </location>
</feature>
<dbReference type="FunFam" id="1.20.1250.20:FF:000011">
    <property type="entry name" value="MFS multidrug transporter, putative"/>
    <property type="match status" value="1"/>
</dbReference>
<feature type="transmembrane region" description="Helical" evidence="7">
    <location>
        <begin position="117"/>
        <end position="140"/>
    </location>
</feature>
<dbReference type="CDD" id="cd17323">
    <property type="entry name" value="MFS_Tpo1_MDR_like"/>
    <property type="match status" value="1"/>
</dbReference>
<feature type="compositionally biased region" description="Basic and acidic residues" evidence="6">
    <location>
        <begin position="1"/>
        <end position="12"/>
    </location>
</feature>
<feature type="transmembrane region" description="Helical" evidence="7">
    <location>
        <begin position="458"/>
        <end position="480"/>
    </location>
</feature>
<dbReference type="InterPro" id="IPR011701">
    <property type="entry name" value="MFS"/>
</dbReference>
<dbReference type="PROSITE" id="PS50850">
    <property type="entry name" value="MFS"/>
    <property type="match status" value="1"/>
</dbReference>
<feature type="transmembrane region" description="Helical" evidence="7">
    <location>
        <begin position="389"/>
        <end position="408"/>
    </location>
</feature>